<evidence type="ECO:0000313" key="8">
    <source>
        <dbReference type="Proteomes" id="UP000242188"/>
    </source>
</evidence>
<name>A0A210QXW1_MIZYE</name>
<dbReference type="GO" id="GO:0005164">
    <property type="term" value="F:tumor necrosis factor receptor binding"/>
    <property type="evidence" value="ECO:0007669"/>
    <property type="project" value="InterPro"/>
</dbReference>
<dbReference type="GO" id="GO:0005125">
    <property type="term" value="F:cytokine activity"/>
    <property type="evidence" value="ECO:0007669"/>
    <property type="project" value="UniProtKB-KW"/>
</dbReference>
<organism evidence="7 8">
    <name type="scientific">Mizuhopecten yessoensis</name>
    <name type="common">Japanese scallop</name>
    <name type="synonym">Patinopecten yessoensis</name>
    <dbReference type="NCBI Taxonomy" id="6573"/>
    <lineage>
        <taxon>Eukaryota</taxon>
        <taxon>Metazoa</taxon>
        <taxon>Spiralia</taxon>
        <taxon>Lophotrochozoa</taxon>
        <taxon>Mollusca</taxon>
        <taxon>Bivalvia</taxon>
        <taxon>Autobranchia</taxon>
        <taxon>Pteriomorphia</taxon>
        <taxon>Pectinida</taxon>
        <taxon>Pectinoidea</taxon>
        <taxon>Pectinidae</taxon>
        <taxon>Mizuhopecten</taxon>
    </lineage>
</organism>
<evidence type="ECO:0000256" key="2">
    <source>
        <dbReference type="ARBA" id="ARBA00008670"/>
    </source>
</evidence>
<dbReference type="Pfam" id="PF00229">
    <property type="entry name" value="TNF"/>
    <property type="match status" value="1"/>
</dbReference>
<feature type="transmembrane region" description="Helical" evidence="5">
    <location>
        <begin position="62"/>
        <end position="86"/>
    </location>
</feature>
<dbReference type="InterPro" id="IPR008983">
    <property type="entry name" value="Tumour_necrosis_fac-like_dom"/>
</dbReference>
<keyword evidence="8" id="KW-1185">Reference proteome</keyword>
<dbReference type="PANTHER" id="PTHR11471">
    <property type="entry name" value="TUMOR NECROSIS FACTOR FAMILY MEMBER"/>
    <property type="match status" value="1"/>
</dbReference>
<dbReference type="InterPro" id="IPR006052">
    <property type="entry name" value="TNF_dom"/>
</dbReference>
<evidence type="ECO:0000256" key="1">
    <source>
        <dbReference type="ARBA" id="ARBA00004370"/>
    </source>
</evidence>
<dbReference type="GO" id="GO:0005615">
    <property type="term" value="C:extracellular space"/>
    <property type="evidence" value="ECO:0007669"/>
    <property type="project" value="UniProtKB-KW"/>
</dbReference>
<dbReference type="Proteomes" id="UP000242188">
    <property type="component" value="Unassembled WGS sequence"/>
</dbReference>
<dbReference type="PROSITE" id="PS00251">
    <property type="entry name" value="THD_1"/>
    <property type="match status" value="1"/>
</dbReference>
<reference evidence="7 8" key="1">
    <citation type="journal article" date="2017" name="Nat. Ecol. Evol.">
        <title>Scallop genome provides insights into evolution of bilaterian karyotype and development.</title>
        <authorList>
            <person name="Wang S."/>
            <person name="Zhang J."/>
            <person name="Jiao W."/>
            <person name="Li J."/>
            <person name="Xun X."/>
            <person name="Sun Y."/>
            <person name="Guo X."/>
            <person name="Huan P."/>
            <person name="Dong B."/>
            <person name="Zhang L."/>
            <person name="Hu X."/>
            <person name="Sun X."/>
            <person name="Wang J."/>
            <person name="Zhao C."/>
            <person name="Wang Y."/>
            <person name="Wang D."/>
            <person name="Huang X."/>
            <person name="Wang R."/>
            <person name="Lv J."/>
            <person name="Li Y."/>
            <person name="Zhang Z."/>
            <person name="Liu B."/>
            <person name="Lu W."/>
            <person name="Hui Y."/>
            <person name="Liang J."/>
            <person name="Zhou Z."/>
            <person name="Hou R."/>
            <person name="Li X."/>
            <person name="Liu Y."/>
            <person name="Li H."/>
            <person name="Ning X."/>
            <person name="Lin Y."/>
            <person name="Zhao L."/>
            <person name="Xing Q."/>
            <person name="Dou J."/>
            <person name="Li Y."/>
            <person name="Mao J."/>
            <person name="Guo H."/>
            <person name="Dou H."/>
            <person name="Li T."/>
            <person name="Mu C."/>
            <person name="Jiang W."/>
            <person name="Fu Q."/>
            <person name="Fu X."/>
            <person name="Miao Y."/>
            <person name="Liu J."/>
            <person name="Yu Q."/>
            <person name="Li R."/>
            <person name="Liao H."/>
            <person name="Li X."/>
            <person name="Kong Y."/>
            <person name="Jiang Z."/>
            <person name="Chourrout D."/>
            <person name="Li R."/>
            <person name="Bao Z."/>
        </authorList>
    </citation>
    <scope>NUCLEOTIDE SEQUENCE [LARGE SCALE GENOMIC DNA]</scope>
    <source>
        <strain evidence="7 8">PY_sf001</strain>
    </source>
</reference>
<evidence type="ECO:0000259" key="6">
    <source>
        <dbReference type="PROSITE" id="PS50049"/>
    </source>
</evidence>
<proteinExistence type="inferred from homology"/>
<gene>
    <name evidence="7" type="ORF">KP79_PYT20022</name>
</gene>
<keyword evidence="5" id="KW-1133">Transmembrane helix</keyword>
<comment type="caution">
    <text evidence="7">The sequence shown here is derived from an EMBL/GenBank/DDBJ whole genome shotgun (WGS) entry which is preliminary data.</text>
</comment>
<dbReference type="CDD" id="cd00184">
    <property type="entry name" value="TNF"/>
    <property type="match status" value="1"/>
</dbReference>
<sequence length="341" mass="37749">MSTNPSYSHYDIPCDMSNPKYQNSERSASISTTGSCSSIIPGTSGSDFRPLTSKKSADRYSCVLIIIAIFLACFCVALGTCVAILFSNLEHVRAQLQRASGDSVDRKVCLLCDELTMSPFEDENAATQKLEVTSDDNGDRVCCANDARQSKVMFDLLFKKKNKITCIEEVNAAQTSCNRTLPGPVLTGRASAHLHIGVQTPRNDHGDQPVRNWQSNDPTSHIERINLTNDRLIINTTGLYVVYSQIYFSKYVPPTTPKSSSVLYHYVYRYNVIYPNTGNQLLMKSVRTLNLDPVTSHSDHTSYTSATLRLKVGDEIYVKVSNISMVSRAEEASFLGVVQIA</sequence>
<keyword evidence="3" id="KW-0202">Cytokine</keyword>
<protein>
    <submittedName>
        <fullName evidence="7">Tumor necrosis factor ligand superfamily member 6</fullName>
    </submittedName>
</protein>
<feature type="domain" description="THD" evidence="6">
    <location>
        <begin position="190"/>
        <end position="340"/>
    </location>
</feature>
<dbReference type="EMBL" id="NEDP02001320">
    <property type="protein sequence ID" value="OWF53598.1"/>
    <property type="molecule type" value="Genomic_DNA"/>
</dbReference>
<dbReference type="PROSITE" id="PS50049">
    <property type="entry name" value="THD_2"/>
    <property type="match status" value="1"/>
</dbReference>
<comment type="subcellular location">
    <subcellularLocation>
        <location evidence="1">Membrane</location>
    </subcellularLocation>
</comment>
<dbReference type="OrthoDB" id="6098231at2759"/>
<evidence type="ECO:0000256" key="5">
    <source>
        <dbReference type="SAM" id="Phobius"/>
    </source>
</evidence>
<dbReference type="GO" id="GO:0006955">
    <property type="term" value="P:immune response"/>
    <property type="evidence" value="ECO:0007669"/>
    <property type="project" value="InterPro"/>
</dbReference>
<dbReference type="Gene3D" id="2.60.120.40">
    <property type="match status" value="1"/>
</dbReference>
<dbReference type="SUPFAM" id="SSF49842">
    <property type="entry name" value="TNF-like"/>
    <property type="match status" value="1"/>
</dbReference>
<dbReference type="PANTHER" id="PTHR11471:SF13">
    <property type="entry name" value="TNF FAMILY PROFILE DOMAIN-CONTAINING PROTEIN"/>
    <property type="match status" value="1"/>
</dbReference>
<evidence type="ECO:0000256" key="3">
    <source>
        <dbReference type="ARBA" id="ARBA00022514"/>
    </source>
</evidence>
<evidence type="ECO:0000256" key="4">
    <source>
        <dbReference type="ARBA" id="ARBA00023136"/>
    </source>
</evidence>
<accession>A0A210QXW1</accession>
<dbReference type="AlphaFoldDB" id="A0A210QXW1"/>
<dbReference type="GO" id="GO:0016020">
    <property type="term" value="C:membrane"/>
    <property type="evidence" value="ECO:0007669"/>
    <property type="project" value="UniProtKB-SubCell"/>
</dbReference>
<keyword evidence="4 5" id="KW-0472">Membrane</keyword>
<comment type="similarity">
    <text evidence="2">Belongs to the tumor necrosis factor family.</text>
</comment>
<evidence type="ECO:0000313" key="7">
    <source>
        <dbReference type="EMBL" id="OWF53598.1"/>
    </source>
</evidence>
<dbReference type="InterPro" id="IPR021184">
    <property type="entry name" value="TNF_CS"/>
</dbReference>
<dbReference type="SMART" id="SM00207">
    <property type="entry name" value="TNF"/>
    <property type="match status" value="1"/>
</dbReference>
<keyword evidence="5" id="KW-0812">Transmembrane</keyword>